<dbReference type="InterPro" id="IPR045079">
    <property type="entry name" value="Oxoprolinase-like"/>
</dbReference>
<accession>A0ABN1H7K2</accession>
<evidence type="ECO:0000259" key="1">
    <source>
        <dbReference type="Pfam" id="PF05378"/>
    </source>
</evidence>
<gene>
    <name evidence="2" type="ORF">GCM10009547_39420</name>
</gene>
<dbReference type="InterPro" id="IPR008040">
    <property type="entry name" value="Hydant_A_N"/>
</dbReference>
<dbReference type="PANTHER" id="PTHR11365">
    <property type="entry name" value="5-OXOPROLINASE RELATED"/>
    <property type="match status" value="1"/>
</dbReference>
<dbReference type="EMBL" id="BAAAHE010000042">
    <property type="protein sequence ID" value="GAA0631692.1"/>
    <property type="molecule type" value="Genomic_DNA"/>
</dbReference>
<keyword evidence="3" id="KW-1185">Reference proteome</keyword>
<reference evidence="2 3" key="1">
    <citation type="journal article" date="2019" name="Int. J. Syst. Evol. Microbiol.">
        <title>The Global Catalogue of Microorganisms (GCM) 10K type strain sequencing project: providing services to taxonomists for standard genome sequencing and annotation.</title>
        <authorList>
            <consortium name="The Broad Institute Genomics Platform"/>
            <consortium name="The Broad Institute Genome Sequencing Center for Infectious Disease"/>
            <person name="Wu L."/>
            <person name="Ma J."/>
        </authorList>
    </citation>
    <scope>NUCLEOTIDE SEQUENCE [LARGE SCALE GENOMIC DNA]</scope>
    <source>
        <strain evidence="2 3">JCM 10671</strain>
    </source>
</reference>
<evidence type="ECO:0000313" key="2">
    <source>
        <dbReference type="EMBL" id="GAA0631692.1"/>
    </source>
</evidence>
<dbReference type="Pfam" id="PF05378">
    <property type="entry name" value="Hydant_A_N"/>
    <property type="match status" value="1"/>
</dbReference>
<proteinExistence type="predicted"/>
<dbReference type="Proteomes" id="UP001500957">
    <property type="component" value="Unassembled WGS sequence"/>
</dbReference>
<sequence length="464" mass="47987">MRVSPADRRVGLAVGRRDACAVVLGPENEVLARAVLPDDANDYDPPDARPAATVATLLDALGEVAAPEHVGRVVLAAALTRPLHRPAECARVGVLRIGAPATASVPPFSGWPARLTAAVRGPVALVAGGHEYDGRVAAPLDRAAVEAFARACRTRRDPVAAVAVTAVHAQANGAHEQEAAVLLADALGPDVPVVTGGDEGGLGLLERENAAILDAALAPTARRVLDEVGAVLAERGLVDELYLVHGDGTVFPAQSAARRPLRTVGALHSSARVGGVHLAGEATVVVVDDDGRRVRVSAAVEGWPQESGRLVEVLGIRTNLREVRVTEAPADAVGPTTARAVAGLAGPLVLVRNARRLPDLLLPGRVLRPDDAPFAAAIGAAVGEAAGTVDRIFWIGERSRAEVVAEARRLAAEAAIRAGADPRRVRIGTVAETLMTYVPTSCVRIRVRAVGPVLTVGTERGGEQ</sequence>
<evidence type="ECO:0000313" key="3">
    <source>
        <dbReference type="Proteomes" id="UP001500957"/>
    </source>
</evidence>
<comment type="caution">
    <text evidence="2">The sequence shown here is derived from an EMBL/GenBank/DDBJ whole genome shotgun (WGS) entry which is preliminary data.</text>
</comment>
<organism evidence="2 3">
    <name type="scientific">Sporichthya brevicatena</name>
    <dbReference type="NCBI Taxonomy" id="171442"/>
    <lineage>
        <taxon>Bacteria</taxon>
        <taxon>Bacillati</taxon>
        <taxon>Actinomycetota</taxon>
        <taxon>Actinomycetes</taxon>
        <taxon>Sporichthyales</taxon>
        <taxon>Sporichthyaceae</taxon>
        <taxon>Sporichthya</taxon>
    </lineage>
</organism>
<name>A0ABN1H7K2_9ACTN</name>
<protein>
    <recommendedName>
        <fullName evidence="1">Hydantoinase/oxoprolinase N-terminal domain-containing protein</fullName>
    </recommendedName>
</protein>
<feature type="domain" description="Hydantoinase/oxoprolinase N-terminal" evidence="1">
    <location>
        <begin position="117"/>
        <end position="183"/>
    </location>
</feature>